<dbReference type="PANTHER" id="PTHR14920">
    <property type="entry name" value="OSMOTIC AVOIDANCE ABNORMAL PROTEIN 1/WD REPEAT MEMBRANE PROTEIN"/>
    <property type="match status" value="1"/>
</dbReference>
<dbReference type="SUPFAM" id="SSF48452">
    <property type="entry name" value="TPR-like"/>
    <property type="match status" value="1"/>
</dbReference>
<evidence type="ECO:0000256" key="4">
    <source>
        <dbReference type="ARBA" id="ARBA00023069"/>
    </source>
</evidence>
<dbReference type="InterPro" id="IPR057855">
    <property type="entry name" value="Beta-prop_WDR19_1st"/>
</dbReference>
<evidence type="ECO:0008006" key="11">
    <source>
        <dbReference type="Google" id="ProtNLM"/>
    </source>
</evidence>
<accession>A0AAW1NMF7</accession>
<dbReference type="SUPFAM" id="SSF50998">
    <property type="entry name" value="Quinoprotein alcohol dehydrogenase-like"/>
    <property type="match status" value="1"/>
</dbReference>
<dbReference type="InterPro" id="IPR040379">
    <property type="entry name" value="WDR19/dyf-2"/>
</dbReference>
<dbReference type="InterPro" id="IPR015943">
    <property type="entry name" value="WD40/YVTN_repeat-like_dom_sf"/>
</dbReference>
<dbReference type="Gene3D" id="2.130.10.10">
    <property type="entry name" value="YVTN repeat-like/Quinoprotein amine dehydrogenase"/>
    <property type="match status" value="3"/>
</dbReference>
<dbReference type="GO" id="GO:0060271">
    <property type="term" value="P:cilium assembly"/>
    <property type="evidence" value="ECO:0007669"/>
    <property type="project" value="TreeGrafter"/>
</dbReference>
<dbReference type="SMART" id="SM00028">
    <property type="entry name" value="TPR"/>
    <property type="match status" value="3"/>
</dbReference>
<evidence type="ECO:0000259" key="7">
    <source>
        <dbReference type="Pfam" id="PF23389"/>
    </source>
</evidence>
<sequence length="1351" mass="144009">MPLKELFTLGNLGSRSAHFSGSVIDEIAISDAEPPEADHQAPVVALEWDCESRMLAVQLQNQAFPCLYDVVTKQLSRVDIGLQGHTVEWIGWSRCTDTLAIATSLGSLLLMRATCPGETVPKPKHSGRITCGAWNSGRFLALAAEDKQVTVTDVITGATVKTVTFGLDPQAVAFASQNCVGEPDVNLDQLVSVSIGSRTLYIFEVEKTGYLGGNNGAIELAFQPSYGTMAHHLWLDKGHLLVGFQTGIVLMVSTATGEVSKELHSAQYFPSAILAMAFNPMVGRACIAGGGRVEVLELGDEVQAIPEEALDFDPSIVSQLEWTSDGQMLTVATQAGAVSVWLTASPQTSAAWGPRIAYLTSLRQVTIIDTTDPDWQCGFDTQEEPTLLALSDHLVAMACGNQVWCLRMVGGAQRPQAVVCHEQAHGDDITGLAVSSTFLTVLTAGILTMHSVSESSGGSIQVPLSAVPSGITTMAMVERGPDTLVVGSHSGRLLQIECETGNILRDTQHSYAIRQVHPDPHGNRVIVEDEVGQALLWAANGQCLPIPEFAGPLETALWDAGDTPVFLLSDVMSLCIYAHFPDTLAGQELRVLATQAGPSGSPPLLLQQGTVTFLDDHGTLQSFLLESHCLLQDSANGRATSDRFAAEMGLGHLKEATQSATSLKDADAWRELAEAAVHLKNVELAAKCYEAAGDMVAVQALFPLLKEADKEVVAGQLVLLLNQDFEAAEAHFLRSGRPEMALDMHKQAGHTQRALELAHDLDASQVLTLSFQRAQELEAVEDWQAAQQLYEDCRQSQHAGAMTEALAKGCTAGLAKCAVRQGEVAYGMQLAKGSGDAALCCQCAKILEGLNQLQAAAELYEAGGDMDAAVVLFIRAKAFSSAQRVLPRTSSSASTAIQLARAHEAEGQYEEALKAYRTAGDFESVIRLYLGPLGRAQEAAELARHSGKPPVLALVARSHLDRGDPQGAMEFYLLAKQTQEAFAVAEQHNMVEQYLRAVGSEASPQDLARAVQVLEGRGDFERAGDLYRSMGDLGSATTMYIKGGKLSRALDLGEASDEPATQQALRKHLTLVNSGAAPGLPPLDLLRLRLASGCADEAAAAAVTTATGLQQAGDYKGAHAELCASWRCFAQRNVALPPSAMRLLVVLHSYILVRPLVKLGLHENAARMLVRVANELELFQPHAAAVLTSAVVECHRAGMGATAYTHAARLIKQPELKAAINPAYKRKIEGLVRRREMNADVEEAVAPCLHCGVPGPESQLECASCHRFIPFCLASGKRMNLGDWGRCGSCHMPARSSALAAFEGPCTICGGALGAPSAQAVANPQAHLAALSGRRDRVLKGVTHSLAAFGL</sequence>
<keyword evidence="3" id="KW-0677">Repeat</keyword>
<keyword evidence="10" id="KW-1185">Reference proteome</keyword>
<keyword evidence="4" id="KW-0969">Cilium</keyword>
<dbReference type="GO" id="GO:0030991">
    <property type="term" value="C:intraciliary transport particle A"/>
    <property type="evidence" value="ECO:0007669"/>
    <property type="project" value="TreeGrafter"/>
</dbReference>
<dbReference type="SUPFAM" id="SSF69322">
    <property type="entry name" value="Tricorn protease domain 2"/>
    <property type="match status" value="1"/>
</dbReference>
<dbReference type="GO" id="GO:0035721">
    <property type="term" value="P:intraciliary retrograde transport"/>
    <property type="evidence" value="ECO:0007669"/>
    <property type="project" value="InterPro"/>
</dbReference>
<keyword evidence="5" id="KW-0966">Cell projection</keyword>
<dbReference type="EMBL" id="JALJOQ010000172">
    <property type="protein sequence ID" value="KAK9791815.1"/>
    <property type="molecule type" value="Genomic_DNA"/>
</dbReference>
<evidence type="ECO:0000256" key="2">
    <source>
        <dbReference type="ARBA" id="ARBA00022574"/>
    </source>
</evidence>
<proteinExistence type="predicted"/>
<organism evidence="9 10">
    <name type="scientific">Symbiochloris irregularis</name>
    <dbReference type="NCBI Taxonomy" id="706552"/>
    <lineage>
        <taxon>Eukaryota</taxon>
        <taxon>Viridiplantae</taxon>
        <taxon>Chlorophyta</taxon>
        <taxon>core chlorophytes</taxon>
        <taxon>Trebouxiophyceae</taxon>
        <taxon>Trebouxiales</taxon>
        <taxon>Trebouxiaceae</taxon>
        <taxon>Symbiochloris</taxon>
    </lineage>
</organism>
<dbReference type="PANTHER" id="PTHR14920:SF0">
    <property type="entry name" value="WD REPEAT DOMAIN 19"/>
    <property type="match status" value="1"/>
</dbReference>
<feature type="domain" description="WDR19 first beta-propeller" evidence="7">
    <location>
        <begin position="38"/>
        <end position="336"/>
    </location>
</feature>
<gene>
    <name evidence="9" type="ORF">WJX73_007446</name>
</gene>
<dbReference type="Pfam" id="PF23389">
    <property type="entry name" value="Beta-prop_WDR19_1st"/>
    <property type="match status" value="1"/>
</dbReference>
<comment type="caution">
    <text evidence="9">The sequence shown here is derived from an EMBL/GenBank/DDBJ whole genome shotgun (WGS) entry which is preliminary data.</text>
</comment>
<dbReference type="InterPro" id="IPR056168">
    <property type="entry name" value="TPR_IF140/IFT172/WDR19"/>
</dbReference>
<evidence type="ECO:0000256" key="3">
    <source>
        <dbReference type="ARBA" id="ARBA00022737"/>
    </source>
</evidence>
<dbReference type="Proteomes" id="UP001465755">
    <property type="component" value="Unassembled WGS sequence"/>
</dbReference>
<evidence type="ECO:0000256" key="1">
    <source>
        <dbReference type="ARBA" id="ARBA00004138"/>
    </source>
</evidence>
<dbReference type="Pfam" id="PF24762">
    <property type="entry name" value="TPR_IF140-IFT172"/>
    <property type="match status" value="1"/>
</dbReference>
<dbReference type="InterPro" id="IPR011047">
    <property type="entry name" value="Quinoprotein_ADH-like_sf"/>
</dbReference>
<dbReference type="GO" id="GO:0005929">
    <property type="term" value="C:cilium"/>
    <property type="evidence" value="ECO:0007669"/>
    <property type="project" value="UniProtKB-SubCell"/>
</dbReference>
<dbReference type="Gene3D" id="1.25.40.470">
    <property type="match status" value="2"/>
</dbReference>
<evidence type="ECO:0000259" key="8">
    <source>
        <dbReference type="Pfam" id="PF24762"/>
    </source>
</evidence>
<evidence type="ECO:0000259" key="6">
    <source>
        <dbReference type="Pfam" id="PF15911"/>
    </source>
</evidence>
<evidence type="ECO:0000313" key="9">
    <source>
        <dbReference type="EMBL" id="KAK9791815.1"/>
    </source>
</evidence>
<dbReference type="Pfam" id="PF15911">
    <property type="entry name" value="Beta-prop_WDR19_2nd"/>
    <property type="match status" value="1"/>
</dbReference>
<evidence type="ECO:0000256" key="5">
    <source>
        <dbReference type="ARBA" id="ARBA00023273"/>
    </source>
</evidence>
<evidence type="ECO:0000313" key="10">
    <source>
        <dbReference type="Proteomes" id="UP001465755"/>
    </source>
</evidence>
<feature type="domain" description="IF140/IFT172/WDR19 TPR" evidence="8">
    <location>
        <begin position="651"/>
        <end position="928"/>
    </location>
</feature>
<keyword evidence="2" id="KW-0853">WD repeat</keyword>
<name>A0AAW1NMF7_9CHLO</name>
<reference evidence="9 10" key="1">
    <citation type="journal article" date="2024" name="Nat. Commun.">
        <title>Phylogenomics reveals the evolutionary origins of lichenization in chlorophyte algae.</title>
        <authorList>
            <person name="Puginier C."/>
            <person name="Libourel C."/>
            <person name="Otte J."/>
            <person name="Skaloud P."/>
            <person name="Haon M."/>
            <person name="Grisel S."/>
            <person name="Petersen M."/>
            <person name="Berrin J.G."/>
            <person name="Delaux P.M."/>
            <person name="Dal Grande F."/>
            <person name="Keller J."/>
        </authorList>
    </citation>
    <scope>NUCLEOTIDE SEQUENCE [LARGE SCALE GENOMIC DNA]</scope>
    <source>
        <strain evidence="9 10">SAG 2036</strain>
    </source>
</reference>
<dbReference type="InterPro" id="IPR039468">
    <property type="entry name" value="WDR19_WD40_rpt"/>
</dbReference>
<dbReference type="InterPro" id="IPR011990">
    <property type="entry name" value="TPR-like_helical_dom_sf"/>
</dbReference>
<feature type="domain" description="WDR19 WD40 repeat" evidence="6">
    <location>
        <begin position="356"/>
        <end position="628"/>
    </location>
</feature>
<comment type="subcellular location">
    <subcellularLocation>
        <location evidence="1">Cell projection</location>
        <location evidence="1">Cilium</location>
    </subcellularLocation>
</comment>
<dbReference type="InterPro" id="IPR019734">
    <property type="entry name" value="TPR_rpt"/>
</dbReference>
<protein>
    <recommendedName>
        <fullName evidence="11">WD repeat-containing protein 19</fullName>
    </recommendedName>
</protein>